<dbReference type="Gene3D" id="3.30.429.10">
    <property type="entry name" value="Macrophage Migration Inhibitory Factor"/>
    <property type="match status" value="1"/>
</dbReference>
<reference evidence="2" key="1">
    <citation type="journal article" date="2019" name="Int. J. Syst. Evol. Microbiol.">
        <title>The Global Catalogue of Microorganisms (GCM) 10K type strain sequencing project: providing services to taxonomists for standard genome sequencing and annotation.</title>
        <authorList>
            <consortium name="The Broad Institute Genomics Platform"/>
            <consortium name="The Broad Institute Genome Sequencing Center for Infectious Disease"/>
            <person name="Wu L."/>
            <person name="Ma J."/>
        </authorList>
    </citation>
    <scope>NUCLEOTIDE SEQUENCE [LARGE SCALE GENOMIC DNA]</scope>
    <source>
        <strain evidence="2">TISTR 1571</strain>
    </source>
</reference>
<dbReference type="EMBL" id="JBHUMZ010000019">
    <property type="protein sequence ID" value="MFD2638771.1"/>
    <property type="molecule type" value="Genomic_DNA"/>
</dbReference>
<evidence type="ECO:0000313" key="1">
    <source>
        <dbReference type="EMBL" id="MFD2638771.1"/>
    </source>
</evidence>
<dbReference type="SUPFAM" id="SSF55331">
    <property type="entry name" value="Tautomerase/MIF"/>
    <property type="match status" value="1"/>
</dbReference>
<comment type="caution">
    <text evidence="1">The sequence shown here is derived from an EMBL/GenBank/DDBJ whole genome shotgun (WGS) entry which is preliminary data.</text>
</comment>
<name>A0ABW5QAG5_9BACI</name>
<sequence>MPHFTLEYTNNLKEEIDVSSLLLKINQALLKHDHIVPIGGLRSRAIELSHYVVADGEENDAFIHGTLKLGTGRTDDEKKLLCDEIYNVVTKELGHLFDERYLAFSLELYEFTFPTYKKNNIHERYKKKG</sequence>
<evidence type="ECO:0000313" key="2">
    <source>
        <dbReference type="Proteomes" id="UP001597452"/>
    </source>
</evidence>
<organism evidence="1 2">
    <name type="scientific">Piscibacillus salipiscarius</name>
    <dbReference type="NCBI Taxonomy" id="299480"/>
    <lineage>
        <taxon>Bacteria</taxon>
        <taxon>Bacillati</taxon>
        <taxon>Bacillota</taxon>
        <taxon>Bacilli</taxon>
        <taxon>Bacillales</taxon>
        <taxon>Bacillaceae</taxon>
        <taxon>Piscibacillus</taxon>
    </lineage>
</organism>
<protein>
    <submittedName>
        <fullName evidence="1">5-carboxymethyl-2-hydroxymuconate Delta-isomerase</fullName>
    </submittedName>
</protein>
<dbReference type="Pfam" id="PF02962">
    <property type="entry name" value="CHMI"/>
    <property type="match status" value="1"/>
</dbReference>
<dbReference type="InterPro" id="IPR004220">
    <property type="entry name" value="5-COMe_2-OHmuconate_Isoase"/>
</dbReference>
<dbReference type="PANTHER" id="PTHR37950:SF1">
    <property type="entry name" value="4-HYDROXYPHENYLACETATE CATABOLISM PROTEIN"/>
    <property type="match status" value="1"/>
</dbReference>
<gene>
    <name evidence="1" type="ORF">ACFSW4_07845</name>
</gene>
<proteinExistence type="predicted"/>
<accession>A0ABW5QAG5</accession>
<dbReference type="PANTHER" id="PTHR37950">
    <property type="entry name" value="4-HYDROXYPHENYLACETATE CATABOLISM PROTEIN"/>
    <property type="match status" value="1"/>
</dbReference>
<keyword evidence="2" id="KW-1185">Reference proteome</keyword>
<dbReference type="RefSeq" id="WP_054752725.1">
    <property type="nucleotide sequence ID" value="NZ_JBHUMZ010000019.1"/>
</dbReference>
<dbReference type="CDD" id="cd00580">
    <property type="entry name" value="CHMI"/>
    <property type="match status" value="1"/>
</dbReference>
<dbReference type="InterPro" id="IPR014347">
    <property type="entry name" value="Tautomerase/MIF_sf"/>
</dbReference>
<dbReference type="Proteomes" id="UP001597452">
    <property type="component" value="Unassembled WGS sequence"/>
</dbReference>